<accession>A0ABW1RTI0</accession>
<name>A0ABW1RTI0_9LACO</name>
<dbReference type="Proteomes" id="UP001596158">
    <property type="component" value="Unassembled WGS sequence"/>
</dbReference>
<feature type="region of interest" description="Disordered" evidence="1">
    <location>
        <begin position="53"/>
        <end position="104"/>
    </location>
</feature>
<comment type="caution">
    <text evidence="2">The sequence shown here is derived from an EMBL/GenBank/DDBJ whole genome shotgun (WGS) entry which is preliminary data.</text>
</comment>
<feature type="compositionally biased region" description="Basic and acidic residues" evidence="1">
    <location>
        <begin position="64"/>
        <end position="76"/>
    </location>
</feature>
<keyword evidence="3" id="KW-1185">Reference proteome</keyword>
<proteinExistence type="predicted"/>
<dbReference type="EMBL" id="JBHSSG010000011">
    <property type="protein sequence ID" value="MFC6178737.1"/>
    <property type="molecule type" value="Genomic_DNA"/>
</dbReference>
<organism evidence="2 3">
    <name type="scientific">Weissella sagaensis</name>
    <dbReference type="NCBI Taxonomy" id="2559928"/>
    <lineage>
        <taxon>Bacteria</taxon>
        <taxon>Bacillati</taxon>
        <taxon>Bacillota</taxon>
        <taxon>Bacilli</taxon>
        <taxon>Lactobacillales</taxon>
        <taxon>Lactobacillaceae</taxon>
        <taxon>Weissella</taxon>
    </lineage>
</organism>
<protein>
    <submittedName>
        <fullName evidence="2">Uncharacterized protein</fullName>
    </submittedName>
</protein>
<evidence type="ECO:0000313" key="3">
    <source>
        <dbReference type="Proteomes" id="UP001596158"/>
    </source>
</evidence>
<dbReference type="RefSeq" id="WP_042494121.1">
    <property type="nucleotide sequence ID" value="NZ_BJDT01000003.1"/>
</dbReference>
<evidence type="ECO:0000256" key="1">
    <source>
        <dbReference type="SAM" id="MobiDB-lite"/>
    </source>
</evidence>
<gene>
    <name evidence="2" type="ORF">ACFQGR_05000</name>
</gene>
<feature type="region of interest" description="Disordered" evidence="1">
    <location>
        <begin position="1"/>
        <end position="36"/>
    </location>
</feature>
<feature type="compositionally biased region" description="Polar residues" evidence="1">
    <location>
        <begin position="1"/>
        <end position="22"/>
    </location>
</feature>
<sequence>MADENTGTQNANEGQSQNQNKPGDNREVTFTEEQQAHIDSLVADRLSRADKANDQKLQQALADARTKWDEEQKEAADIANTSDKQRKEHEQEKANDITQAVTDK</sequence>
<feature type="compositionally biased region" description="Basic and acidic residues" evidence="1">
    <location>
        <begin position="83"/>
        <end position="95"/>
    </location>
</feature>
<reference evidence="3" key="1">
    <citation type="journal article" date="2019" name="Int. J. Syst. Evol. Microbiol.">
        <title>The Global Catalogue of Microorganisms (GCM) 10K type strain sequencing project: providing services to taxonomists for standard genome sequencing and annotation.</title>
        <authorList>
            <consortium name="The Broad Institute Genomics Platform"/>
            <consortium name="The Broad Institute Genome Sequencing Center for Infectious Disease"/>
            <person name="Wu L."/>
            <person name="Ma J."/>
        </authorList>
    </citation>
    <scope>NUCLEOTIDE SEQUENCE [LARGE SCALE GENOMIC DNA]</scope>
    <source>
        <strain evidence="3">CCM 8924</strain>
    </source>
</reference>
<evidence type="ECO:0000313" key="2">
    <source>
        <dbReference type="EMBL" id="MFC6178737.1"/>
    </source>
</evidence>